<feature type="region of interest" description="Disordered" evidence="10">
    <location>
        <begin position="66"/>
        <end position="89"/>
    </location>
</feature>
<dbReference type="PANTHER" id="PTHR11802:SF3">
    <property type="entry name" value="RETINOID-INDUCIBLE SERINE CARBOXYPEPTIDASE"/>
    <property type="match status" value="1"/>
</dbReference>
<dbReference type="Gene3D" id="3.40.50.1820">
    <property type="entry name" value="alpha/beta hydrolase"/>
    <property type="match status" value="1"/>
</dbReference>
<evidence type="ECO:0000256" key="6">
    <source>
        <dbReference type="ARBA" id="ARBA00022729"/>
    </source>
</evidence>
<evidence type="ECO:0000256" key="3">
    <source>
        <dbReference type="ARBA" id="ARBA00022525"/>
    </source>
</evidence>
<keyword evidence="6" id="KW-0732">Signal</keyword>
<dbReference type="InterPro" id="IPR029058">
    <property type="entry name" value="AB_hydrolase_fold"/>
</dbReference>
<dbReference type="PANTHER" id="PTHR11802">
    <property type="entry name" value="SERINE PROTEASE FAMILY S10 SERINE CARBOXYPEPTIDASE"/>
    <property type="match status" value="1"/>
</dbReference>
<evidence type="ECO:0000256" key="5">
    <source>
        <dbReference type="ARBA" id="ARBA00022670"/>
    </source>
</evidence>
<dbReference type="EMBL" id="JAYDYQ010001087">
    <property type="protein sequence ID" value="KAK4492679.1"/>
    <property type="molecule type" value="Genomic_DNA"/>
</dbReference>
<keyword evidence="7 9" id="KW-0378">Hydrolase</keyword>
<dbReference type="PRINTS" id="PR00724">
    <property type="entry name" value="CRBOXYPTASEC"/>
</dbReference>
<keyword evidence="8" id="KW-0325">Glycoprotein</keyword>
<accession>A0ABR0DTW5</accession>
<dbReference type="InterPro" id="IPR018202">
    <property type="entry name" value="Ser_caboxypep_ser_AS"/>
</dbReference>
<evidence type="ECO:0000256" key="2">
    <source>
        <dbReference type="ARBA" id="ARBA00009431"/>
    </source>
</evidence>
<protein>
    <recommendedName>
        <fullName evidence="9">Carboxypeptidase</fullName>
        <ecNumber evidence="9">3.4.16.-</ecNumber>
    </recommendedName>
</protein>
<organism evidence="11 12">
    <name type="scientific">Penstemon davidsonii</name>
    <dbReference type="NCBI Taxonomy" id="160366"/>
    <lineage>
        <taxon>Eukaryota</taxon>
        <taxon>Viridiplantae</taxon>
        <taxon>Streptophyta</taxon>
        <taxon>Embryophyta</taxon>
        <taxon>Tracheophyta</taxon>
        <taxon>Spermatophyta</taxon>
        <taxon>Magnoliopsida</taxon>
        <taxon>eudicotyledons</taxon>
        <taxon>Gunneridae</taxon>
        <taxon>Pentapetalae</taxon>
        <taxon>asterids</taxon>
        <taxon>lamiids</taxon>
        <taxon>Lamiales</taxon>
        <taxon>Plantaginaceae</taxon>
        <taxon>Cheloneae</taxon>
        <taxon>Penstemon</taxon>
    </lineage>
</organism>
<keyword evidence="4 9" id="KW-0121">Carboxypeptidase</keyword>
<sequence length="397" mass="44326">MSSDRLEITIRSLRIHVGHRGTPLQLIKIKSKRIVSRPECITSRLGKGTDEKSMLDEDEDLEVKGGFDDFQKSSAKNQTGGFSADSNQMSSVWDQPSVHQTSDFDQQSGSDQKLLQRKYSRVYSDQSQDNPVGTGYSFVEDTELLVKTDEEAANDLTTLLIKVFNRNMTLQKSPLYIVAESYGGKFAVTLGLSALKAIEAGKLKLKLGGIALGDTWISPEDFVDFYNFLLDSGMDPVSLTASELSQQIAIKRYSRYLNSFRSTPGGEGDLDSLMNGEIKKKLKIIPRDVSWGGQADLVFTALEGDFMKPRINEVDELLAKGVNVTVYNGQLDVICSTKGTEAWVEKLKWDGIKTFLDMKRTPIYCGDEKITKGYTKSYKNLHFYWILGAGHFVSQLL</sequence>
<name>A0ABR0DTW5_9LAMI</name>
<evidence type="ECO:0000256" key="7">
    <source>
        <dbReference type="ARBA" id="ARBA00022801"/>
    </source>
</evidence>
<evidence type="ECO:0000256" key="8">
    <source>
        <dbReference type="ARBA" id="ARBA00023180"/>
    </source>
</evidence>
<comment type="caution">
    <text evidence="11">The sequence shown here is derived from an EMBL/GenBank/DDBJ whole genome shotgun (WGS) entry which is preliminary data.</text>
</comment>
<gene>
    <name evidence="11" type="ORF">RD792_003499</name>
</gene>
<comment type="similarity">
    <text evidence="2 9">Belongs to the peptidase S10 family.</text>
</comment>
<keyword evidence="5 9" id="KW-0645">Protease</keyword>
<dbReference type="SUPFAM" id="SSF53474">
    <property type="entry name" value="alpha/beta-Hydrolases"/>
    <property type="match status" value="1"/>
</dbReference>
<dbReference type="Proteomes" id="UP001291926">
    <property type="component" value="Unassembled WGS sequence"/>
</dbReference>
<dbReference type="InterPro" id="IPR001563">
    <property type="entry name" value="Peptidase_S10"/>
</dbReference>
<dbReference type="PROSITE" id="PS00131">
    <property type="entry name" value="CARBOXYPEPT_SER_SER"/>
    <property type="match status" value="1"/>
</dbReference>
<dbReference type="EC" id="3.4.16.-" evidence="9"/>
<proteinExistence type="inferred from homology"/>
<evidence type="ECO:0000256" key="1">
    <source>
        <dbReference type="ARBA" id="ARBA00004613"/>
    </source>
</evidence>
<feature type="compositionally biased region" description="Polar residues" evidence="10">
    <location>
        <begin position="72"/>
        <end position="89"/>
    </location>
</feature>
<evidence type="ECO:0000313" key="12">
    <source>
        <dbReference type="Proteomes" id="UP001291926"/>
    </source>
</evidence>
<evidence type="ECO:0000256" key="4">
    <source>
        <dbReference type="ARBA" id="ARBA00022645"/>
    </source>
</evidence>
<keyword evidence="3" id="KW-0964">Secreted</keyword>
<evidence type="ECO:0000313" key="11">
    <source>
        <dbReference type="EMBL" id="KAK4492679.1"/>
    </source>
</evidence>
<reference evidence="11 12" key="1">
    <citation type="journal article" date="2023" name="bioRxiv">
        <title>Genome report: Whole genome sequence and annotation of Penstemon davidsonii.</title>
        <authorList>
            <person name="Ostevik K.L."/>
            <person name="Alabady M."/>
            <person name="Zhang M."/>
            <person name="Rausher M.D."/>
        </authorList>
    </citation>
    <scope>NUCLEOTIDE SEQUENCE [LARGE SCALE GENOMIC DNA]</scope>
    <source>
        <strain evidence="11">DNT005</strain>
        <tissue evidence="11">Whole leaf</tissue>
    </source>
</reference>
<dbReference type="Pfam" id="PF00450">
    <property type="entry name" value="Peptidase_S10"/>
    <property type="match status" value="2"/>
</dbReference>
<evidence type="ECO:0000256" key="9">
    <source>
        <dbReference type="RuleBase" id="RU361156"/>
    </source>
</evidence>
<comment type="subcellular location">
    <subcellularLocation>
        <location evidence="1">Secreted</location>
    </subcellularLocation>
</comment>
<keyword evidence="12" id="KW-1185">Reference proteome</keyword>
<evidence type="ECO:0000256" key="10">
    <source>
        <dbReference type="SAM" id="MobiDB-lite"/>
    </source>
</evidence>